<protein>
    <recommendedName>
        <fullName evidence="6">Cell division protein FtsL</fullName>
    </recommendedName>
</protein>
<gene>
    <name evidence="4" type="ORF">HF526_23420</name>
</gene>
<evidence type="ECO:0000256" key="1">
    <source>
        <dbReference type="SAM" id="Coils"/>
    </source>
</evidence>
<sequence>MSAPVTERPRGGTATRSGGRVTAKKPTAKKATLGGRTATVPPQRGTGLPTIPAQRGQSRAGAAQRAYARRDDRVRRLVGARPGRTAAPAGRAQFILLVMVLLGAGLVATLWLSTAAAQDSYRLQDARDQARTLTEQSERLRREVTSMEAAPALAQRAAALGLVPVQDPARLVVGPDGAVQVVGDPVAAAPGAPPVAPPPDVAAAPAVSAEAATQAQPDPAAAPAAQPGAAAPNAPAAAGQPAGQAGQPAPGGAG</sequence>
<keyword evidence="3" id="KW-0472">Membrane</keyword>
<reference evidence="4 5" key="1">
    <citation type="submission" date="2020-04" db="EMBL/GenBank/DDBJ databases">
        <authorList>
            <person name="Klaysubun C."/>
            <person name="Duangmal K."/>
            <person name="Lipun K."/>
        </authorList>
    </citation>
    <scope>NUCLEOTIDE SEQUENCE [LARGE SCALE GENOMIC DNA]</scope>
    <source>
        <strain evidence="4 5">K10HN5</strain>
    </source>
</reference>
<proteinExistence type="predicted"/>
<accession>A0ABX1SFB1</accession>
<dbReference type="RefSeq" id="WP_169383707.1">
    <property type="nucleotide sequence ID" value="NZ_JAAXLA010000051.1"/>
</dbReference>
<evidence type="ECO:0000256" key="3">
    <source>
        <dbReference type="SAM" id="Phobius"/>
    </source>
</evidence>
<keyword evidence="3" id="KW-1133">Transmembrane helix</keyword>
<organism evidence="4 5">
    <name type="scientific">Pseudonocardia acidicola</name>
    <dbReference type="NCBI Taxonomy" id="2724939"/>
    <lineage>
        <taxon>Bacteria</taxon>
        <taxon>Bacillati</taxon>
        <taxon>Actinomycetota</taxon>
        <taxon>Actinomycetes</taxon>
        <taxon>Pseudonocardiales</taxon>
        <taxon>Pseudonocardiaceae</taxon>
        <taxon>Pseudonocardia</taxon>
    </lineage>
</organism>
<dbReference type="EMBL" id="JAAXLA010000051">
    <property type="protein sequence ID" value="NMI00236.1"/>
    <property type="molecule type" value="Genomic_DNA"/>
</dbReference>
<feature type="compositionally biased region" description="Low complexity" evidence="2">
    <location>
        <begin position="201"/>
        <end position="248"/>
    </location>
</feature>
<feature type="transmembrane region" description="Helical" evidence="3">
    <location>
        <begin position="94"/>
        <end position="112"/>
    </location>
</feature>
<evidence type="ECO:0000313" key="5">
    <source>
        <dbReference type="Proteomes" id="UP000820669"/>
    </source>
</evidence>
<keyword evidence="5" id="KW-1185">Reference proteome</keyword>
<name>A0ABX1SFB1_9PSEU</name>
<keyword evidence="1" id="KW-0175">Coiled coil</keyword>
<comment type="caution">
    <text evidence="4">The sequence shown here is derived from an EMBL/GenBank/DDBJ whole genome shotgun (WGS) entry which is preliminary data.</text>
</comment>
<keyword evidence="3" id="KW-0812">Transmembrane</keyword>
<feature type="region of interest" description="Disordered" evidence="2">
    <location>
        <begin position="190"/>
        <end position="254"/>
    </location>
</feature>
<feature type="region of interest" description="Disordered" evidence="2">
    <location>
        <begin position="1"/>
        <end position="61"/>
    </location>
</feature>
<feature type="coiled-coil region" evidence="1">
    <location>
        <begin position="123"/>
        <end position="150"/>
    </location>
</feature>
<evidence type="ECO:0008006" key="6">
    <source>
        <dbReference type="Google" id="ProtNLM"/>
    </source>
</evidence>
<dbReference type="Proteomes" id="UP000820669">
    <property type="component" value="Unassembled WGS sequence"/>
</dbReference>
<evidence type="ECO:0000313" key="4">
    <source>
        <dbReference type="EMBL" id="NMI00236.1"/>
    </source>
</evidence>
<evidence type="ECO:0000256" key="2">
    <source>
        <dbReference type="SAM" id="MobiDB-lite"/>
    </source>
</evidence>
<feature type="compositionally biased region" description="Pro residues" evidence="2">
    <location>
        <begin position="191"/>
        <end position="200"/>
    </location>
</feature>